<reference evidence="2 3" key="1">
    <citation type="journal article" date="2018" name="Sci. Rep.">
        <title>Genomic signatures of local adaptation to the degree of environmental predictability in rotifers.</title>
        <authorList>
            <person name="Franch-Gras L."/>
            <person name="Hahn C."/>
            <person name="Garcia-Roger E.M."/>
            <person name="Carmona M.J."/>
            <person name="Serra M."/>
            <person name="Gomez A."/>
        </authorList>
    </citation>
    <scope>NUCLEOTIDE SEQUENCE [LARGE SCALE GENOMIC DNA]</scope>
    <source>
        <strain evidence="2">HYR1</strain>
    </source>
</reference>
<proteinExistence type="predicted"/>
<feature type="transmembrane region" description="Helical" evidence="1">
    <location>
        <begin position="35"/>
        <end position="56"/>
    </location>
</feature>
<dbReference type="EMBL" id="REGN01002974">
    <property type="protein sequence ID" value="RNA25113.1"/>
    <property type="molecule type" value="Genomic_DNA"/>
</dbReference>
<keyword evidence="1" id="KW-1133">Transmembrane helix</keyword>
<comment type="caution">
    <text evidence="2">The sequence shown here is derived from an EMBL/GenBank/DDBJ whole genome shotgun (WGS) entry which is preliminary data.</text>
</comment>
<evidence type="ECO:0000313" key="3">
    <source>
        <dbReference type="Proteomes" id="UP000276133"/>
    </source>
</evidence>
<keyword evidence="1" id="KW-0812">Transmembrane</keyword>
<gene>
    <name evidence="2" type="ORF">BpHYR1_046581</name>
</gene>
<keyword evidence="3" id="KW-1185">Reference proteome</keyword>
<protein>
    <submittedName>
        <fullName evidence="2">Uncharacterized protein</fullName>
    </submittedName>
</protein>
<accession>A0A3M7RNG0</accession>
<evidence type="ECO:0000313" key="2">
    <source>
        <dbReference type="EMBL" id="RNA25113.1"/>
    </source>
</evidence>
<keyword evidence="1" id="KW-0472">Membrane</keyword>
<dbReference type="Proteomes" id="UP000276133">
    <property type="component" value="Unassembled WGS sequence"/>
</dbReference>
<evidence type="ECO:0000256" key="1">
    <source>
        <dbReference type="SAM" id="Phobius"/>
    </source>
</evidence>
<organism evidence="2 3">
    <name type="scientific">Brachionus plicatilis</name>
    <name type="common">Marine rotifer</name>
    <name type="synonym">Brachionus muelleri</name>
    <dbReference type="NCBI Taxonomy" id="10195"/>
    <lineage>
        <taxon>Eukaryota</taxon>
        <taxon>Metazoa</taxon>
        <taxon>Spiralia</taxon>
        <taxon>Gnathifera</taxon>
        <taxon>Rotifera</taxon>
        <taxon>Eurotatoria</taxon>
        <taxon>Monogononta</taxon>
        <taxon>Pseudotrocha</taxon>
        <taxon>Ploima</taxon>
        <taxon>Brachionidae</taxon>
        <taxon>Brachionus</taxon>
    </lineage>
</organism>
<dbReference type="AlphaFoldDB" id="A0A3M7RNG0"/>
<name>A0A3M7RNG0_BRAPC</name>
<sequence>MCRPNLTLLVRGLCRALHSNAPPPFLFFITKMSQINSILIIGFLPFLIKFFIKIICEEIFCLKPMAFISIQKNVPFMAIAVLMKTI</sequence>